<reference evidence="1" key="1">
    <citation type="journal article" date="2023" name="G3 (Bethesda)">
        <title>A reference genome for the long-term kleptoplast-retaining sea slug Elysia crispata morphotype clarki.</title>
        <authorList>
            <person name="Eastman K.E."/>
            <person name="Pendleton A.L."/>
            <person name="Shaikh M.A."/>
            <person name="Suttiyut T."/>
            <person name="Ogas R."/>
            <person name="Tomko P."/>
            <person name="Gavelis G."/>
            <person name="Widhalm J.R."/>
            <person name="Wisecaver J.H."/>
        </authorList>
    </citation>
    <scope>NUCLEOTIDE SEQUENCE</scope>
    <source>
        <strain evidence="1">ECLA1</strain>
    </source>
</reference>
<comment type="caution">
    <text evidence="1">The sequence shown here is derived from an EMBL/GenBank/DDBJ whole genome shotgun (WGS) entry which is preliminary data.</text>
</comment>
<keyword evidence="2" id="KW-1185">Reference proteome</keyword>
<evidence type="ECO:0000313" key="1">
    <source>
        <dbReference type="EMBL" id="KAK3741534.1"/>
    </source>
</evidence>
<proteinExistence type="predicted"/>
<dbReference type="EMBL" id="JAWDGP010006415">
    <property type="protein sequence ID" value="KAK3741534.1"/>
    <property type="molecule type" value="Genomic_DNA"/>
</dbReference>
<name>A0AAE0YDP1_9GAST</name>
<gene>
    <name evidence="1" type="ORF">RRG08_045530</name>
</gene>
<dbReference type="Proteomes" id="UP001283361">
    <property type="component" value="Unassembled WGS sequence"/>
</dbReference>
<sequence length="71" mass="8056">MQESAKPRKCFLYSGKELRDLNIRVEERFKSVWSLGLVCRPSSPGDYPGQVGVTIKRLTYHRCFGLPTGPV</sequence>
<dbReference type="AlphaFoldDB" id="A0AAE0YDP1"/>
<evidence type="ECO:0000313" key="2">
    <source>
        <dbReference type="Proteomes" id="UP001283361"/>
    </source>
</evidence>
<accession>A0AAE0YDP1</accession>
<organism evidence="1 2">
    <name type="scientific">Elysia crispata</name>
    <name type="common">lettuce slug</name>
    <dbReference type="NCBI Taxonomy" id="231223"/>
    <lineage>
        <taxon>Eukaryota</taxon>
        <taxon>Metazoa</taxon>
        <taxon>Spiralia</taxon>
        <taxon>Lophotrochozoa</taxon>
        <taxon>Mollusca</taxon>
        <taxon>Gastropoda</taxon>
        <taxon>Heterobranchia</taxon>
        <taxon>Euthyneura</taxon>
        <taxon>Panpulmonata</taxon>
        <taxon>Sacoglossa</taxon>
        <taxon>Placobranchoidea</taxon>
        <taxon>Plakobranchidae</taxon>
        <taxon>Elysia</taxon>
    </lineage>
</organism>
<protein>
    <submittedName>
        <fullName evidence="1">Uncharacterized protein</fullName>
    </submittedName>
</protein>